<dbReference type="Proteomes" id="UP001530315">
    <property type="component" value="Unassembled WGS sequence"/>
</dbReference>
<dbReference type="AlphaFoldDB" id="A0ABD3QNQ5"/>
<sequence length="321" mass="35738">MDDISTSRSSIAELKLIQEHPEDEMSRILHEFEQNNSLIEKKDSVPCIPEFGIPEFPQFGVPEFTYQNNATAIATKFSDVTSPNCHDGFEEDELMIHPDYLSRRGGGRLHRTELLSPPSPVAAAAATAAISVAASFPLRSKIKKPEFSLASAHDIPDKIELEDDNDDGAQNGRIGQSFVAVNDAEIEDEKEVSSVAHVVEEELMVKHSKCPQDNTAEHCGLSRRKMKVRGAKKEHFHDDILRAVSMLSASPMHDSDELLEVTSILSQYEEAGKKAKDNHMKANEELMEAKRKNPDEDESGAPLDEKLNQQMWGCATWLCVQ</sequence>
<evidence type="ECO:0000256" key="1">
    <source>
        <dbReference type="SAM" id="MobiDB-lite"/>
    </source>
</evidence>
<organism evidence="2 3">
    <name type="scientific">Stephanodiscus triporus</name>
    <dbReference type="NCBI Taxonomy" id="2934178"/>
    <lineage>
        <taxon>Eukaryota</taxon>
        <taxon>Sar</taxon>
        <taxon>Stramenopiles</taxon>
        <taxon>Ochrophyta</taxon>
        <taxon>Bacillariophyta</taxon>
        <taxon>Coscinodiscophyceae</taxon>
        <taxon>Thalassiosirophycidae</taxon>
        <taxon>Stephanodiscales</taxon>
        <taxon>Stephanodiscaceae</taxon>
        <taxon>Stephanodiscus</taxon>
    </lineage>
</organism>
<proteinExistence type="predicted"/>
<protein>
    <submittedName>
        <fullName evidence="2">Uncharacterized protein</fullName>
    </submittedName>
</protein>
<reference evidence="2 3" key="1">
    <citation type="submission" date="2024-10" db="EMBL/GenBank/DDBJ databases">
        <title>Updated reference genomes for cyclostephanoid diatoms.</title>
        <authorList>
            <person name="Roberts W.R."/>
            <person name="Alverson A.J."/>
        </authorList>
    </citation>
    <scope>NUCLEOTIDE SEQUENCE [LARGE SCALE GENOMIC DNA]</scope>
    <source>
        <strain evidence="2 3">AJA276-08</strain>
    </source>
</reference>
<keyword evidence="3" id="KW-1185">Reference proteome</keyword>
<evidence type="ECO:0000313" key="2">
    <source>
        <dbReference type="EMBL" id="KAL3799335.1"/>
    </source>
</evidence>
<accession>A0ABD3QNQ5</accession>
<feature type="region of interest" description="Disordered" evidence="1">
    <location>
        <begin position="283"/>
        <end position="304"/>
    </location>
</feature>
<gene>
    <name evidence="2" type="ORF">ACHAW5_001272</name>
</gene>
<evidence type="ECO:0000313" key="3">
    <source>
        <dbReference type="Proteomes" id="UP001530315"/>
    </source>
</evidence>
<dbReference type="EMBL" id="JALLAZ020000261">
    <property type="protein sequence ID" value="KAL3799335.1"/>
    <property type="molecule type" value="Genomic_DNA"/>
</dbReference>
<comment type="caution">
    <text evidence="2">The sequence shown here is derived from an EMBL/GenBank/DDBJ whole genome shotgun (WGS) entry which is preliminary data.</text>
</comment>
<feature type="compositionally biased region" description="Basic and acidic residues" evidence="1">
    <location>
        <begin position="283"/>
        <end position="294"/>
    </location>
</feature>
<name>A0ABD3QNQ5_9STRA</name>